<dbReference type="Gene3D" id="3.30.70.330">
    <property type="match status" value="1"/>
</dbReference>
<dbReference type="PROSITE" id="PS50889">
    <property type="entry name" value="S4"/>
    <property type="match status" value="1"/>
</dbReference>
<dbReference type="Pfam" id="PF17774">
    <property type="entry name" value="YlmH_RBD"/>
    <property type="match status" value="1"/>
</dbReference>
<evidence type="ECO:0000256" key="1">
    <source>
        <dbReference type="PROSITE-ProRule" id="PRU00182"/>
    </source>
</evidence>
<dbReference type="CDD" id="cd00165">
    <property type="entry name" value="S4"/>
    <property type="match status" value="1"/>
</dbReference>
<dbReference type="GO" id="GO:0003723">
    <property type="term" value="F:RNA binding"/>
    <property type="evidence" value="ECO:0007669"/>
    <property type="project" value="UniProtKB-KW"/>
</dbReference>
<dbReference type="Pfam" id="PF01479">
    <property type="entry name" value="S4"/>
    <property type="match status" value="1"/>
</dbReference>
<dbReference type="AlphaFoldDB" id="A0A516KFI8"/>
<keyword evidence="1" id="KW-0694">RNA-binding</keyword>
<dbReference type="InterPro" id="IPR040591">
    <property type="entry name" value="RqcP2_RBD"/>
</dbReference>
<protein>
    <submittedName>
        <fullName evidence="3">RNA-binding protein</fullName>
    </submittedName>
</protein>
<gene>
    <name evidence="3" type="ORF">FN924_07955</name>
</gene>
<dbReference type="SUPFAM" id="SSF55174">
    <property type="entry name" value="Alpha-L RNA-binding motif"/>
    <property type="match status" value="1"/>
</dbReference>
<dbReference type="Proteomes" id="UP000315215">
    <property type="component" value="Chromosome"/>
</dbReference>
<dbReference type="PANTHER" id="PTHR13633:SF3">
    <property type="entry name" value="MITOCHONDRIAL TRANSCRIPTION RESCUE FACTOR 1"/>
    <property type="match status" value="1"/>
</dbReference>
<dbReference type="Gene3D" id="3.10.290.10">
    <property type="entry name" value="RNA-binding S4 domain"/>
    <property type="match status" value="1"/>
</dbReference>
<evidence type="ECO:0000313" key="4">
    <source>
        <dbReference type="Proteomes" id="UP000315215"/>
    </source>
</evidence>
<dbReference type="Gene3D" id="3.30.1370.160">
    <property type="match status" value="1"/>
</dbReference>
<accession>A0A516KFI8</accession>
<dbReference type="InterPro" id="IPR036986">
    <property type="entry name" value="S4_RNA-bd_sf"/>
</dbReference>
<dbReference type="OrthoDB" id="9812787at2"/>
<dbReference type="RefSeq" id="WP_143893358.1">
    <property type="nucleotide sequence ID" value="NZ_CP041666.1"/>
</dbReference>
<organism evidence="3 4">
    <name type="scientific">Radiobacillus deserti</name>
    <dbReference type="NCBI Taxonomy" id="2594883"/>
    <lineage>
        <taxon>Bacteria</taxon>
        <taxon>Bacillati</taxon>
        <taxon>Bacillota</taxon>
        <taxon>Bacilli</taxon>
        <taxon>Bacillales</taxon>
        <taxon>Bacillaceae</taxon>
        <taxon>Radiobacillus</taxon>
    </lineage>
</organism>
<reference evidence="3 4" key="1">
    <citation type="submission" date="2019-07" db="EMBL/GenBank/DDBJ databases">
        <authorList>
            <person name="Li J."/>
        </authorList>
    </citation>
    <scope>NUCLEOTIDE SEQUENCE [LARGE SCALE GENOMIC DNA]</scope>
    <source>
        <strain evidence="3 4">TKL69</strain>
    </source>
</reference>
<dbReference type="SMART" id="SM00363">
    <property type="entry name" value="S4"/>
    <property type="match status" value="1"/>
</dbReference>
<name>A0A516KFI8_9BACI</name>
<sequence length="257" mass="29570">MDLYQHFRKEEQPFIDQVLSWKEDVSRNHIVKLSDFLDPREQMIFSSLIGKDSEFKHDVFGGDPSAERKKAILAPFYEEITSDHFEIVLLEASYPEKFVTLEHRDVLGAFLSLGIQRKKLGDLTVKDGTVQIVVSSDISPYVLTNLTEIKKAKVQFKEVSLDNKLPNDSQWVPQESTISSLRLDVVLKETYRMSRQQANGYIQKGLVKVNFRTVEDPSFAIQQEDMISVRGKGRSRLKSIQGLTKKEKYKVTIEKLN</sequence>
<dbReference type="InterPro" id="IPR002942">
    <property type="entry name" value="S4_RNA-bd"/>
</dbReference>
<dbReference type="EMBL" id="CP041666">
    <property type="protein sequence ID" value="QDP40106.1"/>
    <property type="molecule type" value="Genomic_DNA"/>
</dbReference>
<keyword evidence="4" id="KW-1185">Reference proteome</keyword>
<proteinExistence type="predicted"/>
<evidence type="ECO:0000259" key="2">
    <source>
        <dbReference type="SMART" id="SM00363"/>
    </source>
</evidence>
<evidence type="ECO:0000313" key="3">
    <source>
        <dbReference type="EMBL" id="QDP40106.1"/>
    </source>
</evidence>
<feature type="domain" description="RNA-binding S4" evidence="2">
    <location>
        <begin position="181"/>
        <end position="242"/>
    </location>
</feature>
<dbReference type="InterPro" id="IPR012677">
    <property type="entry name" value="Nucleotide-bd_a/b_plait_sf"/>
</dbReference>
<dbReference type="PANTHER" id="PTHR13633">
    <property type="entry name" value="MITOCHONDRIAL TRANSCRIPTION RESCUE FACTOR 1"/>
    <property type="match status" value="1"/>
</dbReference>
<dbReference type="KEGG" id="aqt:FN924_07955"/>